<comment type="similarity">
    <text evidence="2">Belongs to the glycosyl hydrolase 43 family.</text>
</comment>
<evidence type="ECO:0000256" key="6">
    <source>
        <dbReference type="SAM" id="MobiDB-lite"/>
    </source>
</evidence>
<comment type="caution">
    <text evidence="7">The sequence shown here is derived from an EMBL/GenBank/DDBJ whole genome shotgun (WGS) entry which is preliminary data.</text>
</comment>
<accession>A0A369V045</accession>
<keyword evidence="4" id="KW-0326">Glycosidase</keyword>
<evidence type="ECO:0000256" key="1">
    <source>
        <dbReference type="ARBA" id="ARBA00004834"/>
    </source>
</evidence>
<dbReference type="CDD" id="cd18616">
    <property type="entry name" value="GH43_ABN-like"/>
    <property type="match status" value="1"/>
</dbReference>
<dbReference type="OrthoDB" id="9801455at2"/>
<dbReference type="Pfam" id="PF04616">
    <property type="entry name" value="Glyco_hydro_43"/>
    <property type="match status" value="1"/>
</dbReference>
<gene>
    <name evidence="7" type="ORF">DVZ84_30550</name>
</gene>
<dbReference type="PANTHER" id="PTHR43301">
    <property type="entry name" value="ARABINAN ENDO-1,5-ALPHA-L-ARABINOSIDASE"/>
    <property type="match status" value="1"/>
</dbReference>
<proteinExistence type="inferred from homology"/>
<evidence type="ECO:0000256" key="3">
    <source>
        <dbReference type="ARBA" id="ARBA00022801"/>
    </source>
</evidence>
<keyword evidence="3" id="KW-0378">Hydrolase</keyword>
<feature type="region of interest" description="Disordered" evidence="6">
    <location>
        <begin position="386"/>
        <end position="424"/>
    </location>
</feature>
<evidence type="ECO:0000256" key="4">
    <source>
        <dbReference type="ARBA" id="ARBA00023295"/>
    </source>
</evidence>
<dbReference type="PANTHER" id="PTHR43301:SF3">
    <property type="entry name" value="ARABINAN ENDO-1,5-ALPHA-L-ARABINOSIDASE A-RELATED"/>
    <property type="match status" value="1"/>
</dbReference>
<dbReference type="EMBL" id="QQBH01000028">
    <property type="protein sequence ID" value="RDD85260.1"/>
    <property type="molecule type" value="Genomic_DNA"/>
</dbReference>
<dbReference type="GO" id="GO:0004553">
    <property type="term" value="F:hydrolase activity, hydrolyzing O-glycosyl compounds"/>
    <property type="evidence" value="ECO:0007669"/>
    <property type="project" value="InterPro"/>
</dbReference>
<dbReference type="Gene3D" id="2.115.10.20">
    <property type="entry name" value="Glycosyl hydrolase domain, family 43"/>
    <property type="match status" value="1"/>
</dbReference>
<evidence type="ECO:0000313" key="8">
    <source>
        <dbReference type="Proteomes" id="UP000253742"/>
    </source>
</evidence>
<dbReference type="InterPro" id="IPR050727">
    <property type="entry name" value="GH43_arabinanases"/>
</dbReference>
<dbReference type="GO" id="GO:0005975">
    <property type="term" value="P:carbohydrate metabolic process"/>
    <property type="evidence" value="ECO:0007669"/>
    <property type="project" value="InterPro"/>
</dbReference>
<reference evidence="7 8" key="1">
    <citation type="submission" date="2018-07" db="EMBL/GenBank/DDBJ databases">
        <title>Genome guided investigation of antibiotics producing actinomycetales strain isolated from a Macau mangrove ecosystem.</title>
        <authorList>
            <person name="Hu D."/>
        </authorList>
    </citation>
    <scope>NUCLEOTIDE SEQUENCE [LARGE SCALE GENOMIC DNA]</scope>
    <source>
        <strain evidence="7 8">2297</strain>
    </source>
</reference>
<dbReference type="InterPro" id="IPR006710">
    <property type="entry name" value="Glyco_hydro_43"/>
</dbReference>
<evidence type="ECO:0000256" key="5">
    <source>
        <dbReference type="PIRSR" id="PIRSR606710-2"/>
    </source>
</evidence>
<dbReference type="Gene3D" id="2.60.120.560">
    <property type="entry name" value="Exo-inulinase, domain 1"/>
    <property type="match status" value="1"/>
</dbReference>
<evidence type="ECO:0000313" key="7">
    <source>
        <dbReference type="EMBL" id="RDD85260.1"/>
    </source>
</evidence>
<dbReference type="SUPFAM" id="SSF75005">
    <property type="entry name" value="Arabinanase/levansucrase/invertase"/>
    <property type="match status" value="1"/>
</dbReference>
<name>A0A369V045_9ACTN</name>
<feature type="site" description="Important for catalytic activity, responsible for pKa modulation of the active site Glu and correct orientation of both the proton donor and substrate" evidence="5">
    <location>
        <position position="187"/>
    </location>
</feature>
<evidence type="ECO:0000256" key="2">
    <source>
        <dbReference type="ARBA" id="ARBA00009865"/>
    </source>
</evidence>
<dbReference type="AlphaFoldDB" id="A0A369V045"/>
<dbReference type="Gene3D" id="2.60.120.200">
    <property type="match status" value="1"/>
</dbReference>
<dbReference type="Proteomes" id="UP000253742">
    <property type="component" value="Unassembled WGS sequence"/>
</dbReference>
<sequence length="759" mass="83163">MTRSKRTTGTRTRGRNGVRLIAAAVATGVIGFGTLPAAADPGDGPGTYTNHIMDDIADAYSDPSIIRGKDGYWYAYATQTSMTRQNAGGPWESQHFMPITRSADLVNWTYVGDVFGPDNHPRWRDFESTYYWAPDIRYINGRYYLYYSVAGNDDNTIALATADHPAGPWRDIGRPVLPYGKKVNQIDPSVFVDTDGEKYLYYGSFRDGGIEAVRLDAEGTTPVGNPVQVVGARRGEAAYVVKRDGWYYLFYSGLGCCTRDEGAYPVYVGRSKDPMGPFVDAEGVGLADRHPGGTIVNSPNGNKWVATGHSANVVDKSGQDWILTNGFDRYEKDPDWGGRPTVMDRLDWIDGWPTVRAGAWTSDGSQRAPVARWDAGSDLGSGLDGFHTAGPGAWKPETDPDSGGYARADGEEPAPRLLLPDHAPRGDVRLESDVRLRDGRGRVGLVLAAGSASDHLIAWVGADRTLTVELTRRGQVRESRTQGLHSGTDIGTWHALTAEIRDGRARIELSAAMLGMPLAEVEMDVPDAWRRGGAASANASGEVDNVGVTRLYTPVRKKLPDPRVGGELRSYREEFADERLEDWDWFGPSDGWVAGGKYVWPTQDADFSGQGSMASALLRDAPQGTYTVETKLHLPITDGPDGRSQAGLIAFRSPEESIHLAPSRTGPTRQVFLWIGRDRDSWPEMQIGPSADTMWLRLRHTVDEATGEHRFQAATSRDGKRFVWGGVWHLPAGDNPRIGLVSLAGEGLTAKFDHVRFYR</sequence>
<protein>
    <submittedName>
        <fullName evidence="7">Arabinan endo-1,5-alpha-L-arabinosidase</fullName>
    </submittedName>
</protein>
<dbReference type="InterPro" id="IPR023296">
    <property type="entry name" value="Glyco_hydro_beta-prop_sf"/>
</dbReference>
<organism evidence="7 8">
    <name type="scientific">Streptomyces parvulus</name>
    <dbReference type="NCBI Taxonomy" id="146923"/>
    <lineage>
        <taxon>Bacteria</taxon>
        <taxon>Bacillati</taxon>
        <taxon>Actinomycetota</taxon>
        <taxon>Actinomycetes</taxon>
        <taxon>Kitasatosporales</taxon>
        <taxon>Streptomycetaceae</taxon>
        <taxon>Streptomyces</taxon>
    </lineage>
</organism>
<comment type="pathway">
    <text evidence="1">Glycan metabolism; L-arabinan degradation.</text>
</comment>